<reference evidence="2" key="1">
    <citation type="submission" date="2019-12" db="EMBL/GenBank/DDBJ databases">
        <title>Complete and draft genome sequences of new strains and members of some known species of the genus Rathayibacter isolated from plants.</title>
        <authorList>
            <person name="Tarlachkov S.V."/>
            <person name="Starodumova I.P."/>
            <person name="Dorofeeva L.V."/>
            <person name="Prisyazhnaya N.V."/>
            <person name="Leyn S."/>
            <person name="Zlamal J."/>
            <person name="Elan M."/>
            <person name="Osterman A.L."/>
            <person name="Nadler S."/>
            <person name="Subbotin S.A."/>
            <person name="Evtushenko L.I."/>
        </authorList>
    </citation>
    <scope>NUCLEOTIDE SEQUENCE [LARGE SCALE GENOMIC DNA]</scope>
    <source>
        <strain evidence="2">VKM Ac-2802</strain>
    </source>
</reference>
<gene>
    <name evidence="1" type="ORF">GSU69_05650</name>
</gene>
<dbReference type="EMBL" id="CP047180">
    <property type="protein sequence ID" value="QHC62216.1"/>
    <property type="molecule type" value="Genomic_DNA"/>
</dbReference>
<sequence>MRFRLRRRQPAPEVVAAPALTQDELFAVVHERLSAFVGAEGAWVVTRRSHDDRDPIFHGMLARSLAHELSAAIQAEQLRAGVEATANPVTSAIPVMRASTPPVTAEPAAPVAEPAALTWDPKPIAVWAEPDAASVATPADATR</sequence>
<protein>
    <submittedName>
        <fullName evidence="1">Uncharacterized protein</fullName>
    </submittedName>
</protein>
<name>A0ABX6GXE9_9MICO</name>
<proteinExistence type="predicted"/>
<evidence type="ECO:0000313" key="1">
    <source>
        <dbReference type="EMBL" id="QHC62216.1"/>
    </source>
</evidence>
<evidence type="ECO:0000313" key="2">
    <source>
        <dbReference type="Proteomes" id="UP000464597"/>
    </source>
</evidence>
<accession>A0ABX6GXE9</accession>
<dbReference type="RefSeq" id="WP_123705063.1">
    <property type="nucleotide sequence ID" value="NZ_CP047180.1"/>
</dbReference>
<dbReference type="Proteomes" id="UP000464597">
    <property type="component" value="Chromosome"/>
</dbReference>
<keyword evidence="2" id="KW-1185">Reference proteome</keyword>
<organism evidence="1 2">
    <name type="scientific">Rathayibacter festucae</name>
    <dbReference type="NCBI Taxonomy" id="110937"/>
    <lineage>
        <taxon>Bacteria</taxon>
        <taxon>Bacillati</taxon>
        <taxon>Actinomycetota</taxon>
        <taxon>Actinomycetes</taxon>
        <taxon>Micrococcales</taxon>
        <taxon>Microbacteriaceae</taxon>
        <taxon>Rathayibacter</taxon>
    </lineage>
</organism>